<name>A0A0K6GRR1_9BACL</name>
<proteinExistence type="predicted"/>
<keyword evidence="3" id="KW-1185">Reference proteome</keyword>
<evidence type="ECO:0000313" key="2">
    <source>
        <dbReference type="EMBL" id="CUA81206.1"/>
    </source>
</evidence>
<feature type="chain" id="PRO_5038434069" description="Lipoprotein" evidence="1">
    <location>
        <begin position="25"/>
        <end position="151"/>
    </location>
</feature>
<protein>
    <recommendedName>
        <fullName evidence="4">Lipoprotein</fullName>
    </recommendedName>
</protein>
<dbReference type="EMBL" id="CYGZ01000025">
    <property type="protein sequence ID" value="CUA81206.1"/>
    <property type="molecule type" value="Genomic_DNA"/>
</dbReference>
<accession>A0A0K6GRR1</accession>
<dbReference type="Proteomes" id="UP000182738">
    <property type="component" value="Unassembled WGS sequence"/>
</dbReference>
<keyword evidence="1" id="KW-0732">Signal</keyword>
<organism evidence="2 3">
    <name type="scientific">Anoxybacillus suryakundensis</name>
    <dbReference type="NCBI Taxonomy" id="1325335"/>
    <lineage>
        <taxon>Bacteria</taxon>
        <taxon>Bacillati</taxon>
        <taxon>Bacillota</taxon>
        <taxon>Bacilli</taxon>
        <taxon>Bacillales</taxon>
        <taxon>Anoxybacillaceae</taxon>
        <taxon>Anoxybacillus</taxon>
    </lineage>
</organism>
<gene>
    <name evidence="2" type="ORF">Ga0061060_1252</name>
</gene>
<reference evidence="3" key="1">
    <citation type="submission" date="2015-08" db="EMBL/GenBank/DDBJ databases">
        <authorList>
            <person name="Varghese N."/>
        </authorList>
    </citation>
    <scope>NUCLEOTIDE SEQUENCE [LARGE SCALE GENOMIC DNA]</scope>
    <source>
        <strain evidence="3">DSM 27374</strain>
    </source>
</reference>
<evidence type="ECO:0000256" key="1">
    <source>
        <dbReference type="SAM" id="SignalP"/>
    </source>
</evidence>
<dbReference type="AlphaFoldDB" id="A0A0K6GRR1"/>
<evidence type="ECO:0008006" key="4">
    <source>
        <dbReference type="Google" id="ProtNLM"/>
    </source>
</evidence>
<feature type="signal peptide" evidence="1">
    <location>
        <begin position="1"/>
        <end position="24"/>
    </location>
</feature>
<sequence length="151" mass="17154">MDYMKTLKVVICLSFLLLSLVGCSGQQTNPKEQGANQMNQFYKEMQEKATEILKENKNADILAHGDSIYMNAKHIEQMDNSNIKTGEKLFDINLTYKKGEPFEQGMATKLPVGTEVYLPAEKQERPILIAVVNGKEEVYFEIFNPINNDSK</sequence>
<evidence type="ECO:0000313" key="3">
    <source>
        <dbReference type="Proteomes" id="UP000182738"/>
    </source>
</evidence>
<dbReference type="PROSITE" id="PS51257">
    <property type="entry name" value="PROKAR_LIPOPROTEIN"/>
    <property type="match status" value="1"/>
</dbReference>